<sequence length="71" mass="7739">MEDDGSFFRKSVNDITSMLEINFGSLDRPRRGGRGRGDPVGAGSRPERTKPEPLAPNPDNPEEFPALPTGK</sequence>
<dbReference type="Proteomes" id="UP000005226">
    <property type="component" value="Chromosome 21"/>
</dbReference>
<dbReference type="GeneTree" id="ENSGT00940000168987"/>
<dbReference type="OMA" id="TSMLEIN"/>
<dbReference type="Ensembl" id="ENSTRUT00000039179.3">
    <property type="protein sequence ID" value="ENSTRUP00000039039.3"/>
    <property type="gene ID" value="ENSTRUG00000015277.3"/>
</dbReference>
<organism evidence="2 3">
    <name type="scientific">Takifugu rubripes</name>
    <name type="common">Japanese pufferfish</name>
    <name type="synonym">Fugu rubripes</name>
    <dbReference type="NCBI Taxonomy" id="31033"/>
    <lineage>
        <taxon>Eukaryota</taxon>
        <taxon>Metazoa</taxon>
        <taxon>Chordata</taxon>
        <taxon>Craniata</taxon>
        <taxon>Vertebrata</taxon>
        <taxon>Euteleostomi</taxon>
        <taxon>Actinopterygii</taxon>
        <taxon>Neopterygii</taxon>
        <taxon>Teleostei</taxon>
        <taxon>Neoteleostei</taxon>
        <taxon>Acanthomorphata</taxon>
        <taxon>Eupercaria</taxon>
        <taxon>Tetraodontiformes</taxon>
        <taxon>Tetradontoidea</taxon>
        <taxon>Tetraodontidae</taxon>
        <taxon>Takifugu</taxon>
    </lineage>
</organism>
<protein>
    <submittedName>
        <fullName evidence="2">Uncharacterized protein</fullName>
    </submittedName>
</protein>
<reference evidence="2" key="2">
    <citation type="submission" date="2025-08" db="UniProtKB">
        <authorList>
            <consortium name="Ensembl"/>
        </authorList>
    </citation>
    <scope>IDENTIFICATION</scope>
</reference>
<evidence type="ECO:0000313" key="3">
    <source>
        <dbReference type="Proteomes" id="UP000005226"/>
    </source>
</evidence>
<reference evidence="2" key="3">
    <citation type="submission" date="2025-09" db="UniProtKB">
        <authorList>
            <consortium name="Ensembl"/>
        </authorList>
    </citation>
    <scope>IDENTIFICATION</scope>
</reference>
<feature type="region of interest" description="Disordered" evidence="1">
    <location>
        <begin position="23"/>
        <end position="71"/>
    </location>
</feature>
<evidence type="ECO:0000313" key="2">
    <source>
        <dbReference type="Ensembl" id="ENSTRUP00000039039.3"/>
    </source>
</evidence>
<dbReference type="InParanoid" id="A0A6D2WPV6"/>
<name>A0A6D2WPV6_TAKRU</name>
<reference evidence="2 3" key="1">
    <citation type="journal article" date="2011" name="Genome Biol. Evol.">
        <title>Integration of the genetic map and genome assembly of fugu facilitates insights into distinct features of genome evolution in teleosts and mammals.</title>
        <authorList>
            <person name="Kai W."/>
            <person name="Kikuchi K."/>
            <person name="Tohari S."/>
            <person name="Chew A.K."/>
            <person name="Tay A."/>
            <person name="Fujiwara A."/>
            <person name="Hosoya S."/>
            <person name="Suetake H."/>
            <person name="Naruse K."/>
            <person name="Brenner S."/>
            <person name="Suzuki Y."/>
            <person name="Venkatesh B."/>
        </authorList>
    </citation>
    <scope>NUCLEOTIDE SEQUENCE [LARGE SCALE GENOMIC DNA]</scope>
</reference>
<evidence type="ECO:0000256" key="1">
    <source>
        <dbReference type="SAM" id="MobiDB-lite"/>
    </source>
</evidence>
<dbReference type="AlphaFoldDB" id="A0A6D2WPV6"/>
<accession>A0A6D2WPV6</accession>
<proteinExistence type="predicted"/>
<keyword evidence="3" id="KW-1185">Reference proteome</keyword>